<evidence type="ECO:0000259" key="1">
    <source>
        <dbReference type="PROSITE" id="PS51186"/>
    </source>
</evidence>
<dbReference type="InterPro" id="IPR000182">
    <property type="entry name" value="GNAT_dom"/>
</dbReference>
<dbReference type="PROSITE" id="PS51186">
    <property type="entry name" value="GNAT"/>
    <property type="match status" value="1"/>
</dbReference>
<sequence>MTTIPTLTTPRLTLRSMRAVDWTGYHRLMASDRSIFMGGPFSTAVAWGMFCADHAQWSLFGCGALMIENTASGACVGQVGINSGPLFPEFELGWFLYPEAEGHGFAYEAAAALLAWSLDVKNIKTLVSYVDPDNVRSSKLAERLGATLDENAQRPDPADLVYRHYG</sequence>
<dbReference type="OrthoDB" id="6293260at2"/>
<evidence type="ECO:0000313" key="2">
    <source>
        <dbReference type="EMBL" id="RJL03302.1"/>
    </source>
</evidence>
<dbReference type="PANTHER" id="PTHR43792:SF1">
    <property type="entry name" value="N-ACETYLTRANSFERASE DOMAIN-CONTAINING PROTEIN"/>
    <property type="match status" value="1"/>
</dbReference>
<keyword evidence="2" id="KW-0808">Transferase</keyword>
<evidence type="ECO:0000313" key="3">
    <source>
        <dbReference type="Proteomes" id="UP000285530"/>
    </source>
</evidence>
<protein>
    <submittedName>
        <fullName evidence="2">N-acetyltransferase</fullName>
    </submittedName>
</protein>
<gene>
    <name evidence="2" type="ORF">D3P06_10630</name>
</gene>
<dbReference type="Pfam" id="PF13302">
    <property type="entry name" value="Acetyltransf_3"/>
    <property type="match status" value="1"/>
</dbReference>
<dbReference type="Gene3D" id="3.40.630.30">
    <property type="match status" value="1"/>
</dbReference>
<dbReference type="Proteomes" id="UP000285530">
    <property type="component" value="Unassembled WGS sequence"/>
</dbReference>
<reference evidence="2 3" key="1">
    <citation type="submission" date="2018-09" db="EMBL/GenBank/DDBJ databases">
        <title>Paracoccus onubensis nov. sp. a moderate halophilic bacterium isolated from Gruta de las Maravillas (Aracena, Spain).</title>
        <authorList>
            <person name="Jurado V."/>
            <person name="Gutierrez-Patricio S."/>
            <person name="Gonzalez-Pimentel J.L."/>
            <person name="Laiz L."/>
            <person name="Saiz-Jimenez C."/>
        </authorList>
    </citation>
    <scope>NUCLEOTIDE SEQUENCE [LARGE SCALE GENOMIC DNA]</scope>
    <source>
        <strain evidence="2 3">DSM 19484</strain>
    </source>
</reference>
<proteinExistence type="predicted"/>
<dbReference type="GO" id="GO:0016747">
    <property type="term" value="F:acyltransferase activity, transferring groups other than amino-acyl groups"/>
    <property type="evidence" value="ECO:0007669"/>
    <property type="project" value="InterPro"/>
</dbReference>
<comment type="caution">
    <text evidence="2">The sequence shown here is derived from an EMBL/GenBank/DDBJ whole genome shotgun (WGS) entry which is preliminary data.</text>
</comment>
<name>A0A418ZVS3_9RHOB</name>
<dbReference type="PANTHER" id="PTHR43792">
    <property type="entry name" value="GNAT FAMILY, PUTATIVE (AFU_ORTHOLOGUE AFUA_3G00765)-RELATED-RELATED"/>
    <property type="match status" value="1"/>
</dbReference>
<dbReference type="InterPro" id="IPR016181">
    <property type="entry name" value="Acyl_CoA_acyltransferase"/>
</dbReference>
<dbReference type="AlphaFoldDB" id="A0A418ZVS3"/>
<dbReference type="RefSeq" id="WP_119886546.1">
    <property type="nucleotide sequence ID" value="NZ_CP067169.1"/>
</dbReference>
<accession>A0A418ZVS3</accession>
<organism evidence="2 3">
    <name type="scientific">Paracoccus aestuarii</name>
    <dbReference type="NCBI Taxonomy" id="453842"/>
    <lineage>
        <taxon>Bacteria</taxon>
        <taxon>Pseudomonadati</taxon>
        <taxon>Pseudomonadota</taxon>
        <taxon>Alphaproteobacteria</taxon>
        <taxon>Rhodobacterales</taxon>
        <taxon>Paracoccaceae</taxon>
        <taxon>Paracoccus</taxon>
    </lineage>
</organism>
<dbReference type="InterPro" id="IPR051531">
    <property type="entry name" value="N-acetyltransferase"/>
</dbReference>
<feature type="domain" description="N-acetyltransferase" evidence="1">
    <location>
        <begin position="12"/>
        <end position="166"/>
    </location>
</feature>
<keyword evidence="3" id="KW-1185">Reference proteome</keyword>
<dbReference type="SUPFAM" id="SSF55729">
    <property type="entry name" value="Acyl-CoA N-acyltransferases (Nat)"/>
    <property type="match status" value="1"/>
</dbReference>
<dbReference type="EMBL" id="QZEV01000050">
    <property type="protein sequence ID" value="RJL03302.1"/>
    <property type="molecule type" value="Genomic_DNA"/>
</dbReference>